<comment type="caution">
    <text evidence="1">The sequence shown here is derived from an EMBL/GenBank/DDBJ whole genome shotgun (WGS) entry which is preliminary data.</text>
</comment>
<reference evidence="1" key="1">
    <citation type="submission" date="2020-11" db="EMBL/GenBank/DDBJ databases">
        <authorList>
            <consortium name="DOE Joint Genome Institute"/>
            <person name="Ahrendt S."/>
            <person name="Riley R."/>
            <person name="Andreopoulos W."/>
            <person name="Labutti K."/>
            <person name="Pangilinan J."/>
            <person name="Ruiz-Duenas F.J."/>
            <person name="Barrasa J.M."/>
            <person name="Sanchez-Garcia M."/>
            <person name="Camarero S."/>
            <person name="Miyauchi S."/>
            <person name="Serrano A."/>
            <person name="Linde D."/>
            <person name="Babiker R."/>
            <person name="Drula E."/>
            <person name="Ayuso-Fernandez I."/>
            <person name="Pacheco R."/>
            <person name="Padilla G."/>
            <person name="Ferreira P."/>
            <person name="Barriuso J."/>
            <person name="Kellner H."/>
            <person name="Castanera R."/>
            <person name="Alfaro M."/>
            <person name="Ramirez L."/>
            <person name="Pisabarro A.G."/>
            <person name="Kuo A."/>
            <person name="Tritt A."/>
            <person name="Lipzen A."/>
            <person name="He G."/>
            <person name="Yan M."/>
            <person name="Ng V."/>
            <person name="Cullen D."/>
            <person name="Martin F."/>
            <person name="Rosso M.-N."/>
            <person name="Henrissat B."/>
            <person name="Hibbett D."/>
            <person name="Martinez A.T."/>
            <person name="Grigoriev I.V."/>
        </authorList>
    </citation>
    <scope>NUCLEOTIDE SEQUENCE</scope>
    <source>
        <strain evidence="1">CBS 247.69</strain>
    </source>
</reference>
<evidence type="ECO:0000313" key="2">
    <source>
        <dbReference type="Proteomes" id="UP000807353"/>
    </source>
</evidence>
<dbReference type="AlphaFoldDB" id="A0A9P5YAX6"/>
<gene>
    <name evidence="1" type="ORF">BDZ94DRAFT_1253975</name>
</gene>
<dbReference type="EMBL" id="MU150247">
    <property type="protein sequence ID" value="KAF9465508.1"/>
    <property type="molecule type" value="Genomic_DNA"/>
</dbReference>
<organism evidence="1 2">
    <name type="scientific">Collybia nuda</name>
    <dbReference type="NCBI Taxonomy" id="64659"/>
    <lineage>
        <taxon>Eukaryota</taxon>
        <taxon>Fungi</taxon>
        <taxon>Dikarya</taxon>
        <taxon>Basidiomycota</taxon>
        <taxon>Agaricomycotina</taxon>
        <taxon>Agaricomycetes</taxon>
        <taxon>Agaricomycetidae</taxon>
        <taxon>Agaricales</taxon>
        <taxon>Tricholomatineae</taxon>
        <taxon>Clitocybaceae</taxon>
        <taxon>Collybia</taxon>
    </lineage>
</organism>
<dbReference type="Proteomes" id="UP000807353">
    <property type="component" value="Unassembled WGS sequence"/>
</dbReference>
<evidence type="ECO:0000313" key="1">
    <source>
        <dbReference type="EMBL" id="KAF9465508.1"/>
    </source>
</evidence>
<keyword evidence="2" id="KW-1185">Reference proteome</keyword>
<protein>
    <submittedName>
        <fullName evidence="1">Uncharacterized protein</fullName>
    </submittedName>
</protein>
<name>A0A9P5YAX6_9AGAR</name>
<sequence length="172" mass="19397">MIENGLIITIVDTDIEVNSHPIPSHSIQTTSYNNKTRNSNFGRTYLRVLTSGISSLPDPYTLHTSLPPIYTLYSELYAPYLDTFSPYYVFLYESNPTNPNSTGTNSGTYTDTETYTETDSGTGTNTEHAHVCMMGVMHQQNPYHGDPAPHQMGQVQKWRLRFDFGCTWARIG</sequence>
<accession>A0A9P5YAX6</accession>
<proteinExistence type="predicted"/>